<evidence type="ECO:0000256" key="4">
    <source>
        <dbReference type="ARBA" id="ARBA00040604"/>
    </source>
</evidence>
<dbReference type="VEuPathDB" id="TrichDB:TRFO_11299"/>
<accession>A0A1J4J4D1</accession>
<evidence type="ECO:0000313" key="8">
    <source>
        <dbReference type="Proteomes" id="UP000179807"/>
    </source>
</evidence>
<evidence type="ECO:0000256" key="1">
    <source>
        <dbReference type="ARBA" id="ARBA00004173"/>
    </source>
</evidence>
<dbReference type="InterPro" id="IPR018392">
    <property type="entry name" value="LysM"/>
</dbReference>
<keyword evidence="8" id="KW-1185">Reference proteome</keyword>
<feature type="domain" description="LysM" evidence="5">
    <location>
        <begin position="84"/>
        <end position="128"/>
    </location>
</feature>
<feature type="domain" description="TLDc" evidence="6">
    <location>
        <begin position="319"/>
        <end position="479"/>
    </location>
</feature>
<dbReference type="Proteomes" id="UP000179807">
    <property type="component" value="Unassembled WGS sequence"/>
</dbReference>
<dbReference type="AlphaFoldDB" id="A0A1J4J4D1"/>
<comment type="similarity">
    <text evidence="2">Belongs to the OXR1 family.</text>
</comment>
<dbReference type="SMART" id="SM00584">
    <property type="entry name" value="TLDc"/>
    <property type="match status" value="1"/>
</dbReference>
<dbReference type="OrthoDB" id="26679at2759"/>
<dbReference type="PANTHER" id="PTHR23354">
    <property type="entry name" value="NUCLEOLAR PROTEIN 7/ESTROGEN RECEPTOR COACTIVATOR-RELATED"/>
    <property type="match status" value="1"/>
</dbReference>
<dbReference type="EMBL" id="MLAK01001337">
    <property type="protein sequence ID" value="OHS94218.1"/>
    <property type="molecule type" value="Genomic_DNA"/>
</dbReference>
<dbReference type="Pfam" id="PF01476">
    <property type="entry name" value="LysM"/>
    <property type="match status" value="1"/>
</dbReference>
<dbReference type="InterPro" id="IPR036779">
    <property type="entry name" value="LysM_dom_sf"/>
</dbReference>
<name>A0A1J4J4D1_9EUKA</name>
<organism evidence="7 8">
    <name type="scientific">Tritrichomonas foetus</name>
    <dbReference type="NCBI Taxonomy" id="1144522"/>
    <lineage>
        <taxon>Eukaryota</taxon>
        <taxon>Metamonada</taxon>
        <taxon>Parabasalia</taxon>
        <taxon>Tritrichomonadida</taxon>
        <taxon>Tritrichomonadidae</taxon>
        <taxon>Tritrichomonas</taxon>
    </lineage>
</organism>
<evidence type="ECO:0000259" key="6">
    <source>
        <dbReference type="PROSITE" id="PS51886"/>
    </source>
</evidence>
<dbReference type="PROSITE" id="PS51886">
    <property type="entry name" value="TLDC"/>
    <property type="match status" value="1"/>
</dbReference>
<comment type="subcellular location">
    <subcellularLocation>
        <location evidence="1">Mitochondrion</location>
    </subcellularLocation>
</comment>
<protein>
    <recommendedName>
        <fullName evidence="4">Oxidation resistance protein 1</fullName>
    </recommendedName>
</protein>
<evidence type="ECO:0000256" key="2">
    <source>
        <dbReference type="ARBA" id="ARBA00009540"/>
    </source>
</evidence>
<dbReference type="PROSITE" id="PS51782">
    <property type="entry name" value="LYSM"/>
    <property type="match status" value="1"/>
</dbReference>
<evidence type="ECO:0000313" key="7">
    <source>
        <dbReference type="EMBL" id="OHS94218.1"/>
    </source>
</evidence>
<dbReference type="SMART" id="SM00257">
    <property type="entry name" value="LysM"/>
    <property type="match status" value="1"/>
</dbReference>
<dbReference type="Gene3D" id="3.10.350.10">
    <property type="entry name" value="LysM domain"/>
    <property type="match status" value="1"/>
</dbReference>
<dbReference type="GO" id="GO:0005739">
    <property type="term" value="C:mitochondrion"/>
    <property type="evidence" value="ECO:0007669"/>
    <property type="project" value="UniProtKB-SubCell"/>
</dbReference>
<keyword evidence="3" id="KW-0496">Mitochondrion</keyword>
<dbReference type="InterPro" id="IPR006571">
    <property type="entry name" value="TLDc_dom"/>
</dbReference>
<sequence>MTKLERGNGLRGSFSCKFQPEILSTINNLNNSSNSTQNSEVTYHDVSKELSNERTKISSIGKKRMHMAFQKNLSHGSLPLQDHFLYTVKKGDTLESIAKKFDMTLSLLKVVNRIYSDNVLPPCDQLKILLDSQEKNLDPINVYLFEDSNPTLKMNCDGKMMIYERCLIFKPSNTHDFPIYIHLSNHLDSAVVPHPDIMLMSSEHEPTDNDPYNLVINYLKQLDNKNSIDTICFKGKKGDLTKYYYEIIKSAEISGSMKNYNSLNTSVLSPKNKSTEFTRKDTQIKAFLTTNSNEPVISPRRKPKSNDLNSFQILNGKSNILAIDEINSIRKSLPQRFINHNWQLKYQLSTDGSCFNTFFSCAENQKPLVILIKTSKNEKIGAFVGSTSLHISSKYIGNGDTFVFTFHPDFKTYHWSSENSFFISASKDSISFGGGGASAIWIDNRLLKAFSEPCQTFKSPTLTSSKEFKICDVELWKISI</sequence>
<gene>
    <name evidence="7" type="ORF">TRFO_11299</name>
</gene>
<reference evidence="7" key="1">
    <citation type="submission" date="2016-10" db="EMBL/GenBank/DDBJ databases">
        <authorList>
            <person name="Benchimol M."/>
            <person name="Almeida L.G."/>
            <person name="Vasconcelos A.T."/>
            <person name="Perreira-Neves A."/>
            <person name="Rosa I.A."/>
            <person name="Tasca T."/>
            <person name="Bogo M.R."/>
            <person name="de Souza W."/>
        </authorList>
    </citation>
    <scope>NUCLEOTIDE SEQUENCE [LARGE SCALE GENOMIC DNA]</scope>
    <source>
        <strain evidence="7">K</strain>
    </source>
</reference>
<dbReference type="SUPFAM" id="SSF54106">
    <property type="entry name" value="LysM domain"/>
    <property type="match status" value="1"/>
</dbReference>
<proteinExistence type="inferred from homology"/>
<dbReference type="PANTHER" id="PTHR23354:SF62">
    <property type="entry name" value="MUSTARD, ISOFORM V"/>
    <property type="match status" value="1"/>
</dbReference>
<dbReference type="RefSeq" id="XP_068347355.1">
    <property type="nucleotide sequence ID" value="XM_068495960.1"/>
</dbReference>
<evidence type="ECO:0000259" key="5">
    <source>
        <dbReference type="PROSITE" id="PS51782"/>
    </source>
</evidence>
<comment type="caution">
    <text evidence="7">The sequence shown here is derived from an EMBL/GenBank/DDBJ whole genome shotgun (WGS) entry which is preliminary data.</text>
</comment>
<evidence type="ECO:0000256" key="3">
    <source>
        <dbReference type="ARBA" id="ARBA00023128"/>
    </source>
</evidence>
<dbReference type="Pfam" id="PF07534">
    <property type="entry name" value="TLD"/>
    <property type="match status" value="1"/>
</dbReference>
<dbReference type="GeneID" id="94830664"/>
<dbReference type="CDD" id="cd00118">
    <property type="entry name" value="LysM"/>
    <property type="match status" value="1"/>
</dbReference>